<comment type="caution">
    <text evidence="1">The sequence shown here is derived from an EMBL/GenBank/DDBJ whole genome shotgun (WGS) entry which is preliminary data.</text>
</comment>
<organism evidence="1 2">
    <name type="scientific">Candidatus Raymondbacteria bacterium RIFOXYD12_FULL_49_13</name>
    <dbReference type="NCBI Taxonomy" id="1817890"/>
    <lineage>
        <taxon>Bacteria</taxon>
        <taxon>Raymondiibacteriota</taxon>
    </lineage>
</organism>
<sequence length="308" mass="34520">MDDKQFNAILLTGDEGTIVQALRTAEDEGALSLVKPMLALLKHPNKAIVRQAIMSSANLIKTQLVSSWGDIEKNVKDGLATILKRLNPAVVDRIADDLYSKDEENRLRTLQVLGLLGQDEKIKQSVSKMLTDPDERMRATAISILKNMLGHKDITIIYRVIQDPDPRVRANGVETMEAVGNTNVISSLLKMRGDKNNRVRGNVLKALYSLGYKEIAGDLCKMLEDSNKWMRATAGWVLGELGQVQEEPFLDLVGEYGIDRDPDVRQNMIKALMKINNIKSLLYCKYLFPGTEIKQAHAALERMKKFRG</sequence>
<proteinExistence type="predicted"/>
<dbReference type="Proteomes" id="UP000179243">
    <property type="component" value="Unassembled WGS sequence"/>
</dbReference>
<dbReference type="Pfam" id="PF13646">
    <property type="entry name" value="HEAT_2"/>
    <property type="match status" value="1"/>
</dbReference>
<dbReference type="PANTHER" id="PTHR12697:SF5">
    <property type="entry name" value="DEOXYHYPUSINE HYDROXYLASE"/>
    <property type="match status" value="1"/>
</dbReference>
<dbReference type="AlphaFoldDB" id="A0A1F7FBX3"/>
<dbReference type="Gene3D" id="1.25.10.10">
    <property type="entry name" value="Leucine-rich Repeat Variant"/>
    <property type="match status" value="3"/>
</dbReference>
<name>A0A1F7FBX3_UNCRA</name>
<gene>
    <name evidence="1" type="ORF">A2519_00725</name>
</gene>
<evidence type="ECO:0000313" key="2">
    <source>
        <dbReference type="Proteomes" id="UP000179243"/>
    </source>
</evidence>
<dbReference type="EMBL" id="MFYX01000077">
    <property type="protein sequence ID" value="OGK04012.1"/>
    <property type="molecule type" value="Genomic_DNA"/>
</dbReference>
<dbReference type="GO" id="GO:0016491">
    <property type="term" value="F:oxidoreductase activity"/>
    <property type="evidence" value="ECO:0007669"/>
    <property type="project" value="TreeGrafter"/>
</dbReference>
<reference evidence="1 2" key="1">
    <citation type="journal article" date="2016" name="Nat. Commun.">
        <title>Thousands of microbial genomes shed light on interconnected biogeochemical processes in an aquifer system.</title>
        <authorList>
            <person name="Anantharaman K."/>
            <person name="Brown C.T."/>
            <person name="Hug L.A."/>
            <person name="Sharon I."/>
            <person name="Castelle C.J."/>
            <person name="Probst A.J."/>
            <person name="Thomas B.C."/>
            <person name="Singh A."/>
            <person name="Wilkins M.J."/>
            <person name="Karaoz U."/>
            <person name="Brodie E.L."/>
            <person name="Williams K.H."/>
            <person name="Hubbard S.S."/>
            <person name="Banfield J.F."/>
        </authorList>
    </citation>
    <scope>NUCLEOTIDE SEQUENCE [LARGE SCALE GENOMIC DNA]</scope>
</reference>
<evidence type="ECO:0000313" key="1">
    <source>
        <dbReference type="EMBL" id="OGK04012.1"/>
    </source>
</evidence>
<dbReference type="InterPro" id="IPR016024">
    <property type="entry name" value="ARM-type_fold"/>
</dbReference>
<accession>A0A1F7FBX3</accession>
<dbReference type="PANTHER" id="PTHR12697">
    <property type="entry name" value="PBS LYASE HEAT-LIKE PROTEIN"/>
    <property type="match status" value="1"/>
</dbReference>
<dbReference type="InterPro" id="IPR011989">
    <property type="entry name" value="ARM-like"/>
</dbReference>
<dbReference type="SUPFAM" id="SSF48371">
    <property type="entry name" value="ARM repeat"/>
    <property type="match status" value="1"/>
</dbReference>
<evidence type="ECO:0008006" key="3">
    <source>
        <dbReference type="Google" id="ProtNLM"/>
    </source>
</evidence>
<protein>
    <recommendedName>
        <fullName evidence="3">Condensin complex subunit 1 C-terminal domain-containing protein</fullName>
    </recommendedName>
</protein>